<feature type="binding site" evidence="8">
    <location>
        <position position="168"/>
    </location>
    <ligand>
        <name>Mg(2+)</name>
        <dbReference type="ChEBI" id="CHEBI:18420"/>
    </ligand>
</feature>
<evidence type="ECO:0000259" key="12">
    <source>
        <dbReference type="PROSITE" id="PS50011"/>
    </source>
</evidence>
<evidence type="ECO:0000256" key="8">
    <source>
        <dbReference type="PIRSR" id="PIRSR000615-3"/>
    </source>
</evidence>
<dbReference type="GO" id="GO:0004709">
    <property type="term" value="F:MAP kinase kinase kinase activity"/>
    <property type="evidence" value="ECO:0007669"/>
    <property type="project" value="UniProtKB-ARBA"/>
</dbReference>
<dbReference type="SUPFAM" id="SSF56112">
    <property type="entry name" value="Protein kinase-like (PK-like)"/>
    <property type="match status" value="1"/>
</dbReference>
<evidence type="ECO:0000256" key="5">
    <source>
        <dbReference type="ARBA" id="ARBA00022777"/>
    </source>
</evidence>
<feature type="domain" description="Protein kinase" evidence="12">
    <location>
        <begin position="31"/>
        <end position="297"/>
    </location>
</feature>
<dbReference type="PANTHER" id="PTHR48016">
    <property type="entry name" value="MAP KINASE KINASE KINASE SSK2-RELATED-RELATED"/>
    <property type="match status" value="1"/>
</dbReference>
<feature type="active site" description="Proton acceptor" evidence="7">
    <location>
        <position position="163"/>
    </location>
</feature>
<feature type="binding site" evidence="9">
    <location>
        <position position="60"/>
    </location>
    <ligand>
        <name>ATP</name>
        <dbReference type="ChEBI" id="CHEBI:30616"/>
    </ligand>
</feature>
<dbReference type="GO" id="GO:0000196">
    <property type="term" value="P:cell integrity MAPK cascade"/>
    <property type="evidence" value="ECO:0007669"/>
    <property type="project" value="UniProtKB-ARBA"/>
</dbReference>
<feature type="binding site" evidence="8">
    <location>
        <position position="181"/>
    </location>
    <ligand>
        <name>Mg(2+)</name>
        <dbReference type="ChEBI" id="CHEBI:18420"/>
    </ligand>
</feature>
<feature type="compositionally biased region" description="Low complexity" evidence="11">
    <location>
        <begin position="10"/>
        <end position="25"/>
    </location>
</feature>
<dbReference type="InterPro" id="IPR017441">
    <property type="entry name" value="Protein_kinase_ATP_BS"/>
</dbReference>
<keyword evidence="6 9" id="KW-0067">ATP-binding</keyword>
<proteinExistence type="inferred from homology"/>
<dbReference type="FunFam" id="3.30.200.20:FF:000387">
    <property type="entry name" value="Serine/threonine-protein kinase STE11"/>
    <property type="match status" value="1"/>
</dbReference>
<evidence type="ECO:0000256" key="7">
    <source>
        <dbReference type="PIRSR" id="PIRSR000615-1"/>
    </source>
</evidence>
<dbReference type="PROSITE" id="PS00107">
    <property type="entry name" value="PROTEIN_KINASE_ATP"/>
    <property type="match status" value="1"/>
</dbReference>
<keyword evidence="5 13" id="KW-0418">Kinase</keyword>
<sequence>MSHQHHQHHQQQQQQKDLNHNNNDNGGDVQWIRGKLIGKGSFGRVYLAFNVVSGEVIAVKQVEIPRTKSDRLDVHQNDMVNALYREIAMLRDLDHETIVQYLGYGVDEQEAVVNIFLEYVAGGNIASRLAVHGAFDEPLVRHFTRQVCQGLAYLHSRHILHRDIKAANILVEADGVCKISDFGLSKKNDYAEVYDQNSRMSLSGSVYWMAPEVVKNEPYSAKVDIWSLGCTVIEMFTGQRPWMTFNQIATLYNLGHHNAPDMPEHASDVAKDFLKKCFTIDPTYRPTALELLDHPFCAFNSIFQFKDYVDKGMV</sequence>
<dbReference type="InterPro" id="IPR008271">
    <property type="entry name" value="Ser/Thr_kinase_AS"/>
</dbReference>
<dbReference type="InterPro" id="IPR011009">
    <property type="entry name" value="Kinase-like_dom_sf"/>
</dbReference>
<dbReference type="Proteomes" id="UP000193560">
    <property type="component" value="Unassembled WGS sequence"/>
</dbReference>
<dbReference type="FunFam" id="1.10.510.10:FF:000182">
    <property type="entry name" value="MAP kinase kinase kinase mkh1"/>
    <property type="match status" value="1"/>
</dbReference>
<keyword evidence="3" id="KW-0808">Transferase</keyword>
<feature type="region of interest" description="Disordered" evidence="11">
    <location>
        <begin position="1"/>
        <end position="25"/>
    </location>
</feature>
<dbReference type="PROSITE" id="PS00108">
    <property type="entry name" value="PROTEIN_KINASE_ST"/>
    <property type="match status" value="1"/>
</dbReference>
<keyword evidence="4 9" id="KW-0547">Nucleotide-binding</keyword>
<dbReference type="GO" id="GO:0046872">
    <property type="term" value="F:metal ion binding"/>
    <property type="evidence" value="ECO:0007669"/>
    <property type="project" value="UniProtKB-KW"/>
</dbReference>
<evidence type="ECO:0000256" key="10">
    <source>
        <dbReference type="RuleBase" id="RU000304"/>
    </source>
</evidence>
<comment type="caution">
    <text evidence="13">The sequence shown here is derived from an EMBL/GenBank/DDBJ whole genome shotgun (WGS) entry which is preliminary data.</text>
</comment>
<comment type="similarity">
    <text evidence="1">Belongs to the protein kinase superfamily. STE Ser/Thr protein kinase family. MAP kinase kinase kinase subfamily.</text>
</comment>
<keyword evidence="8" id="KW-0460">Magnesium</keyword>
<dbReference type="OrthoDB" id="266718at2759"/>
<dbReference type="STRING" id="90262.A0A1X2I634"/>
<evidence type="ECO:0000256" key="9">
    <source>
        <dbReference type="PROSITE-ProRule" id="PRU10141"/>
    </source>
</evidence>
<evidence type="ECO:0000313" key="14">
    <source>
        <dbReference type="Proteomes" id="UP000193560"/>
    </source>
</evidence>
<keyword evidence="14" id="KW-1185">Reference proteome</keyword>
<dbReference type="PANTHER" id="PTHR48016:SF48">
    <property type="entry name" value="SERINE_THREONINE-PROTEIN KINASE BCK1_SLK1_SSP31"/>
    <property type="match status" value="1"/>
</dbReference>
<dbReference type="AlphaFoldDB" id="A0A1X2I634"/>
<accession>A0A1X2I634</accession>
<dbReference type="Pfam" id="PF00069">
    <property type="entry name" value="Pkinase"/>
    <property type="match status" value="1"/>
</dbReference>
<dbReference type="InterPro" id="IPR000719">
    <property type="entry name" value="Prot_kinase_dom"/>
</dbReference>
<dbReference type="PROSITE" id="PS50011">
    <property type="entry name" value="PROTEIN_KINASE_DOM"/>
    <property type="match status" value="1"/>
</dbReference>
<evidence type="ECO:0000256" key="6">
    <source>
        <dbReference type="ARBA" id="ARBA00022840"/>
    </source>
</evidence>
<keyword evidence="2 10" id="KW-0723">Serine/threonine-protein kinase</keyword>
<reference evidence="13 14" key="1">
    <citation type="submission" date="2016-07" db="EMBL/GenBank/DDBJ databases">
        <title>Pervasive Adenine N6-methylation of Active Genes in Fungi.</title>
        <authorList>
            <consortium name="DOE Joint Genome Institute"/>
            <person name="Mondo S.J."/>
            <person name="Dannebaum R.O."/>
            <person name="Kuo R.C."/>
            <person name="Labutti K."/>
            <person name="Haridas S."/>
            <person name="Kuo A."/>
            <person name="Salamov A."/>
            <person name="Ahrendt S.R."/>
            <person name="Lipzen A."/>
            <person name="Sullivan W."/>
            <person name="Andreopoulos W.B."/>
            <person name="Clum A."/>
            <person name="Lindquist E."/>
            <person name="Daum C."/>
            <person name="Ramamoorthy G.K."/>
            <person name="Gryganskyi A."/>
            <person name="Culley D."/>
            <person name="Magnuson J.K."/>
            <person name="James T.Y."/>
            <person name="O'Malley M.A."/>
            <person name="Stajich J.E."/>
            <person name="Spatafora J.W."/>
            <person name="Visel A."/>
            <person name="Grigoriev I.V."/>
        </authorList>
    </citation>
    <scope>NUCLEOTIDE SEQUENCE [LARGE SCALE GENOMIC DNA]</scope>
    <source>
        <strain evidence="13 14">NRRL 1336</strain>
    </source>
</reference>
<dbReference type="InterPro" id="IPR001245">
    <property type="entry name" value="Ser-Thr/Tyr_kinase_cat_dom"/>
</dbReference>
<gene>
    <name evidence="13" type="ORF">BCR42DRAFT_381140</name>
</gene>
<name>A0A1X2I634_9FUNG</name>
<evidence type="ECO:0000256" key="3">
    <source>
        <dbReference type="ARBA" id="ARBA00022679"/>
    </source>
</evidence>
<dbReference type="GO" id="GO:0005524">
    <property type="term" value="F:ATP binding"/>
    <property type="evidence" value="ECO:0007669"/>
    <property type="project" value="UniProtKB-UniRule"/>
</dbReference>
<evidence type="ECO:0000256" key="2">
    <source>
        <dbReference type="ARBA" id="ARBA00022527"/>
    </source>
</evidence>
<evidence type="ECO:0000313" key="13">
    <source>
        <dbReference type="EMBL" id="ORZ10194.1"/>
    </source>
</evidence>
<dbReference type="SMART" id="SM00220">
    <property type="entry name" value="S_TKc"/>
    <property type="match status" value="1"/>
</dbReference>
<evidence type="ECO:0000256" key="1">
    <source>
        <dbReference type="ARBA" id="ARBA00006529"/>
    </source>
</evidence>
<keyword evidence="8" id="KW-0479">Metal-binding</keyword>
<evidence type="ECO:0000256" key="4">
    <source>
        <dbReference type="ARBA" id="ARBA00022741"/>
    </source>
</evidence>
<dbReference type="Gene3D" id="1.10.510.10">
    <property type="entry name" value="Transferase(Phosphotransferase) domain 1"/>
    <property type="match status" value="1"/>
</dbReference>
<protein>
    <submittedName>
        <fullName evidence="13">Kinase-like domain-containing protein</fullName>
    </submittedName>
</protein>
<evidence type="ECO:0000256" key="11">
    <source>
        <dbReference type="SAM" id="MobiDB-lite"/>
    </source>
</evidence>
<organism evidence="13 14">
    <name type="scientific">Absidia repens</name>
    <dbReference type="NCBI Taxonomy" id="90262"/>
    <lineage>
        <taxon>Eukaryota</taxon>
        <taxon>Fungi</taxon>
        <taxon>Fungi incertae sedis</taxon>
        <taxon>Mucoromycota</taxon>
        <taxon>Mucoromycotina</taxon>
        <taxon>Mucoromycetes</taxon>
        <taxon>Mucorales</taxon>
        <taxon>Cunninghamellaceae</taxon>
        <taxon>Absidia</taxon>
    </lineage>
</organism>
<dbReference type="InterPro" id="IPR050538">
    <property type="entry name" value="MAP_kinase_kinase_kinase"/>
</dbReference>
<dbReference type="EMBL" id="MCGE01000025">
    <property type="protein sequence ID" value="ORZ10194.1"/>
    <property type="molecule type" value="Genomic_DNA"/>
</dbReference>
<dbReference type="PRINTS" id="PR00109">
    <property type="entry name" value="TYRKINASE"/>
</dbReference>